<evidence type="ECO:0000259" key="1">
    <source>
        <dbReference type="PROSITE" id="PS51186"/>
    </source>
</evidence>
<keyword evidence="3" id="KW-1185">Reference proteome</keyword>
<feature type="domain" description="N-acetyltransferase" evidence="1">
    <location>
        <begin position="6"/>
        <end position="187"/>
    </location>
</feature>
<protein>
    <recommendedName>
        <fullName evidence="1">N-acetyltransferase domain-containing protein</fullName>
    </recommendedName>
</protein>
<name>A0A2A4G7Y3_9FLAO</name>
<comment type="caution">
    <text evidence="2">The sequence shown here is derived from an EMBL/GenBank/DDBJ whole genome shotgun (WGS) entry which is preliminary data.</text>
</comment>
<organism evidence="2 3">
    <name type="scientific">Sediminicola luteus</name>
    <dbReference type="NCBI Taxonomy" id="319238"/>
    <lineage>
        <taxon>Bacteria</taxon>
        <taxon>Pseudomonadati</taxon>
        <taxon>Bacteroidota</taxon>
        <taxon>Flavobacteriia</taxon>
        <taxon>Flavobacteriales</taxon>
        <taxon>Flavobacteriaceae</taxon>
        <taxon>Sediminicola</taxon>
    </lineage>
</organism>
<dbReference type="InterPro" id="IPR016181">
    <property type="entry name" value="Acyl_CoA_acyltransferase"/>
</dbReference>
<dbReference type="Gene3D" id="3.40.630.30">
    <property type="match status" value="1"/>
</dbReference>
<sequence length="187" mass="20862">MSGEIIEYRKATDADLPLILDLQQANLAQNLSAEEASREGFVSIQHSLELLTAMNQGHGHTIAFHQNTLVGYALVMSPSFSKAIPLLEPLFEKINAGCYQNNPLAKTPYVIMGQVCIAKAFRGQGIFTGLYKNLDERLAGHFKYLITEIHRTNARSIRAHKKYGFQTLGNTEPSQAEEWVTVIKELD</sequence>
<gene>
    <name evidence="2" type="ORF">B7P33_11390</name>
</gene>
<accession>A0A2A4G7Y3</accession>
<dbReference type="InterPro" id="IPR000182">
    <property type="entry name" value="GNAT_dom"/>
</dbReference>
<dbReference type="GO" id="GO:0016747">
    <property type="term" value="F:acyltransferase activity, transferring groups other than amino-acyl groups"/>
    <property type="evidence" value="ECO:0007669"/>
    <property type="project" value="InterPro"/>
</dbReference>
<dbReference type="RefSeq" id="WP_097442579.1">
    <property type="nucleotide sequence ID" value="NZ_NBWU01000004.1"/>
</dbReference>
<dbReference type="Proteomes" id="UP000219559">
    <property type="component" value="Unassembled WGS sequence"/>
</dbReference>
<evidence type="ECO:0000313" key="2">
    <source>
        <dbReference type="EMBL" id="PCE63862.1"/>
    </source>
</evidence>
<evidence type="ECO:0000313" key="3">
    <source>
        <dbReference type="Proteomes" id="UP000219559"/>
    </source>
</evidence>
<dbReference type="AlphaFoldDB" id="A0A2A4G7Y3"/>
<dbReference type="EMBL" id="NBWU01000004">
    <property type="protein sequence ID" value="PCE63862.1"/>
    <property type="molecule type" value="Genomic_DNA"/>
</dbReference>
<dbReference type="OrthoDB" id="5109343at2"/>
<proteinExistence type="predicted"/>
<reference evidence="2 3" key="1">
    <citation type="submission" date="2017-04" db="EMBL/GenBank/DDBJ databases">
        <title>A new member of the family Flavobacteriaceae isolated from ascidians.</title>
        <authorList>
            <person name="Chen L."/>
        </authorList>
    </citation>
    <scope>NUCLEOTIDE SEQUENCE [LARGE SCALE GENOMIC DNA]</scope>
    <source>
        <strain evidence="2 3">HQA918</strain>
    </source>
</reference>
<dbReference type="SUPFAM" id="SSF55729">
    <property type="entry name" value="Acyl-CoA N-acyltransferases (Nat)"/>
    <property type="match status" value="1"/>
</dbReference>
<dbReference type="PROSITE" id="PS51186">
    <property type="entry name" value="GNAT"/>
    <property type="match status" value="1"/>
</dbReference>
<dbReference type="Pfam" id="PF00583">
    <property type="entry name" value="Acetyltransf_1"/>
    <property type="match status" value="1"/>
</dbReference>